<evidence type="ECO:0000256" key="1">
    <source>
        <dbReference type="SAM" id="MobiDB-lite"/>
    </source>
</evidence>
<feature type="compositionally biased region" description="Polar residues" evidence="1">
    <location>
        <begin position="308"/>
        <end position="318"/>
    </location>
</feature>
<feature type="region of interest" description="Disordered" evidence="1">
    <location>
        <begin position="298"/>
        <end position="318"/>
    </location>
</feature>
<comment type="caution">
    <text evidence="2">The sequence shown here is derived from an EMBL/GenBank/DDBJ whole genome shotgun (WGS) entry which is preliminary data.</text>
</comment>
<proteinExistence type="predicted"/>
<dbReference type="EMBL" id="JACJJW010000002">
    <property type="protein sequence ID" value="MBM6757413.1"/>
    <property type="molecule type" value="Genomic_DNA"/>
</dbReference>
<dbReference type="Proteomes" id="UP000703295">
    <property type="component" value="Unassembled WGS sequence"/>
</dbReference>
<evidence type="ECO:0000313" key="3">
    <source>
        <dbReference type="Proteomes" id="UP000703295"/>
    </source>
</evidence>
<keyword evidence="3" id="KW-1185">Reference proteome</keyword>
<sequence length="318" mass="35981">MRLLDIKRHINIAYENFDPQLSSSGGNYYFNNVQSVKKAIQALCEAGFLPENIKMSVSDILDCQTDRLILDNGRYNAYTRDLNRLKVTINILNEWINQYIPTEETETIVNIKLPPINTLADFASSANWIKKALSQLIPEVGGNINVKQLDHGSYWLIIDVGTLEAVALVGALAGAAYQIAIKTFNILKTIEELKSIRLDNQLKELQIDEKKYIKTKAQEEAKRINQEQFGKTKDEDPANFNEREGRICVSIEELVKIIRAGGEIHQSLEAPKTVSELYPKYNTSLSFTPIALLSNQESNDVKKDDTNKNQFSNRADNE</sequence>
<reference evidence="2 3" key="1">
    <citation type="journal article" date="2021" name="Sci. Rep.">
        <title>The distribution of antibiotic resistance genes in chicken gut microbiota commensals.</title>
        <authorList>
            <person name="Juricova H."/>
            <person name="Matiasovicova J."/>
            <person name="Kubasova T."/>
            <person name="Cejkova D."/>
            <person name="Rychlik I."/>
        </authorList>
    </citation>
    <scope>NUCLEOTIDE SEQUENCE [LARGE SCALE GENOMIC DNA]</scope>
    <source>
        <strain evidence="2 3">An801</strain>
    </source>
</reference>
<gene>
    <name evidence="2" type="ORF">H6A31_01665</name>
</gene>
<accession>A0ABS2ES69</accession>
<dbReference type="RefSeq" id="WP_204474090.1">
    <property type="nucleotide sequence ID" value="NZ_JACJJW010000002.1"/>
</dbReference>
<organism evidence="2 3">
    <name type="scientific">Bacteroides mediterraneensis</name>
    <dbReference type="NCBI Taxonomy" id="1841856"/>
    <lineage>
        <taxon>Bacteria</taxon>
        <taxon>Pseudomonadati</taxon>
        <taxon>Bacteroidota</taxon>
        <taxon>Bacteroidia</taxon>
        <taxon>Bacteroidales</taxon>
        <taxon>Bacteroidaceae</taxon>
        <taxon>Bacteroides</taxon>
    </lineage>
</organism>
<name>A0ABS2ES69_9BACE</name>
<evidence type="ECO:0000313" key="2">
    <source>
        <dbReference type="EMBL" id="MBM6757413.1"/>
    </source>
</evidence>
<protein>
    <submittedName>
        <fullName evidence="2">Uncharacterized protein</fullName>
    </submittedName>
</protein>